<dbReference type="STRING" id="442562.Rumeso_00076"/>
<name>A0A017HUQ9_9RHOB</name>
<dbReference type="SUPFAM" id="SSF57938">
    <property type="entry name" value="DnaJ/Hsp40 cysteine-rich domain"/>
    <property type="match status" value="1"/>
</dbReference>
<evidence type="ECO:0008006" key="4">
    <source>
        <dbReference type="Google" id="ProtNLM"/>
    </source>
</evidence>
<dbReference type="EMBL" id="AOSK01000005">
    <property type="protein sequence ID" value="EYD78247.1"/>
    <property type="molecule type" value="Genomic_DNA"/>
</dbReference>
<gene>
    <name evidence="2" type="ORF">Rumeso_00076</name>
</gene>
<evidence type="ECO:0000313" key="2">
    <source>
        <dbReference type="EMBL" id="EYD78247.1"/>
    </source>
</evidence>
<protein>
    <recommendedName>
        <fullName evidence="4">Chaperone protein DnaJ</fullName>
    </recommendedName>
</protein>
<dbReference type="HOGENOM" id="CLU_205256_0_0_5"/>
<accession>A0A017HUQ9</accession>
<organism evidence="2 3">
    <name type="scientific">Rubellimicrobium mesophilum DSM 19309</name>
    <dbReference type="NCBI Taxonomy" id="442562"/>
    <lineage>
        <taxon>Bacteria</taxon>
        <taxon>Pseudomonadati</taxon>
        <taxon>Pseudomonadota</taxon>
        <taxon>Alphaproteobacteria</taxon>
        <taxon>Rhodobacterales</taxon>
        <taxon>Roseobacteraceae</taxon>
        <taxon>Rubellimicrobium</taxon>
    </lineage>
</organism>
<comment type="caution">
    <text evidence="2">The sequence shown here is derived from an EMBL/GenBank/DDBJ whole genome shotgun (WGS) entry which is preliminary data.</text>
</comment>
<evidence type="ECO:0000313" key="3">
    <source>
        <dbReference type="Proteomes" id="UP000019666"/>
    </source>
</evidence>
<dbReference type="InterPro" id="IPR036410">
    <property type="entry name" value="HSP_DnaJ_Cys-rich_dom_sf"/>
</dbReference>
<reference evidence="2 3" key="1">
    <citation type="submission" date="2013-02" db="EMBL/GenBank/DDBJ databases">
        <authorList>
            <person name="Fiebig A."/>
            <person name="Goeker M."/>
            <person name="Klenk H.-P.P."/>
        </authorList>
    </citation>
    <scope>NUCLEOTIDE SEQUENCE [LARGE SCALE GENOMIC DNA]</scope>
    <source>
        <strain evidence="2 3">DSM 19309</strain>
    </source>
</reference>
<feature type="region of interest" description="Disordered" evidence="1">
    <location>
        <begin position="1"/>
        <end position="23"/>
    </location>
</feature>
<dbReference type="Proteomes" id="UP000019666">
    <property type="component" value="Unassembled WGS sequence"/>
</dbReference>
<keyword evidence="3" id="KW-1185">Reference proteome</keyword>
<evidence type="ECO:0000256" key="1">
    <source>
        <dbReference type="SAM" id="MobiDB-lite"/>
    </source>
</evidence>
<dbReference type="RefSeq" id="WP_169791214.1">
    <property type="nucleotide sequence ID" value="NZ_KK088615.1"/>
</dbReference>
<dbReference type="AlphaFoldDB" id="A0A017HUQ9"/>
<proteinExistence type="predicted"/>
<sequence length="52" mass="5154">MASDETPEEVPPGTVGSGENTCRRCEGTGRVDGKDCPDCGGTGKVTTPIGGA</sequence>
<dbReference type="Gene3D" id="6.20.20.10">
    <property type="match status" value="1"/>
</dbReference>